<protein>
    <submittedName>
        <fullName evidence="1">Unnamed protein product</fullName>
    </submittedName>
</protein>
<sequence length="309" mass="35549">MLHEQNHWQILFEHDEVNDIIMACTLRNFNPQNDKIKVCHIDGDSCMESSFKGLKSLERLSIGTLDRKISKRTNSKVVTDSKTLDTLPMEVRYLDLFGANIIKMSGNTNYSFPKSLFSLTCDPDSLASLDLSTLDNVRFVHLKTSDFLDENNSCWENLPAPACNKLYLTITGNIPKHKIDAHQILGTEYKPLKIGGMTAHKRIESIRLEVISNVIDDETHERIPTALRYYCIDYDESNGYEWENEYGDTRFLPLYFNIVVPSEHTIISIKGTGNVIRNNCKIPKVDNPYYSCEKREEGRYSITQFDYLL</sequence>
<organism evidence="1 2">
    <name type="scientific">Ambrosiozyma monospora</name>
    <name type="common">Yeast</name>
    <name type="synonym">Endomycopsis monosporus</name>
    <dbReference type="NCBI Taxonomy" id="43982"/>
    <lineage>
        <taxon>Eukaryota</taxon>
        <taxon>Fungi</taxon>
        <taxon>Dikarya</taxon>
        <taxon>Ascomycota</taxon>
        <taxon>Saccharomycotina</taxon>
        <taxon>Pichiomycetes</taxon>
        <taxon>Pichiales</taxon>
        <taxon>Pichiaceae</taxon>
        <taxon>Ambrosiozyma</taxon>
    </lineage>
</organism>
<reference evidence="1" key="1">
    <citation type="submission" date="2023-04" db="EMBL/GenBank/DDBJ databases">
        <title>Ambrosiozyma monospora NBRC 10751.</title>
        <authorList>
            <person name="Ichikawa N."/>
            <person name="Sato H."/>
            <person name="Tonouchi N."/>
        </authorList>
    </citation>
    <scope>NUCLEOTIDE SEQUENCE</scope>
    <source>
        <strain evidence="1">NBRC 10751</strain>
    </source>
</reference>
<name>A0ACB5T6X7_AMBMO</name>
<dbReference type="Proteomes" id="UP001165064">
    <property type="component" value="Unassembled WGS sequence"/>
</dbReference>
<keyword evidence="2" id="KW-1185">Reference proteome</keyword>
<evidence type="ECO:0000313" key="1">
    <source>
        <dbReference type="EMBL" id="GME82411.1"/>
    </source>
</evidence>
<evidence type="ECO:0000313" key="2">
    <source>
        <dbReference type="Proteomes" id="UP001165064"/>
    </source>
</evidence>
<comment type="caution">
    <text evidence="1">The sequence shown here is derived from an EMBL/GenBank/DDBJ whole genome shotgun (WGS) entry which is preliminary data.</text>
</comment>
<proteinExistence type="predicted"/>
<gene>
    <name evidence="1" type="ORF">Amon02_000550200</name>
</gene>
<accession>A0ACB5T6X7</accession>
<dbReference type="EMBL" id="BSXS01004063">
    <property type="protein sequence ID" value="GME82411.1"/>
    <property type="molecule type" value="Genomic_DNA"/>
</dbReference>